<dbReference type="CDD" id="cd05380">
    <property type="entry name" value="CAP_euk"/>
    <property type="match status" value="1"/>
</dbReference>
<proteinExistence type="predicted"/>
<reference evidence="3" key="1">
    <citation type="submission" date="2019-11" db="UniProtKB">
        <authorList>
            <consortium name="WormBaseParasite"/>
        </authorList>
    </citation>
    <scope>IDENTIFICATION</scope>
</reference>
<dbReference type="Gene3D" id="3.40.33.10">
    <property type="entry name" value="CAP"/>
    <property type="match status" value="1"/>
</dbReference>
<evidence type="ECO:0000256" key="1">
    <source>
        <dbReference type="SAM" id="SignalP"/>
    </source>
</evidence>
<organism evidence="3">
    <name type="scientific">Mesocestoides corti</name>
    <name type="common">Flatworm</name>
    <dbReference type="NCBI Taxonomy" id="53468"/>
    <lineage>
        <taxon>Eukaryota</taxon>
        <taxon>Metazoa</taxon>
        <taxon>Spiralia</taxon>
        <taxon>Lophotrochozoa</taxon>
        <taxon>Platyhelminthes</taxon>
        <taxon>Cestoda</taxon>
        <taxon>Eucestoda</taxon>
        <taxon>Cyclophyllidea</taxon>
        <taxon>Mesocestoididae</taxon>
        <taxon>Mesocestoides</taxon>
    </lineage>
</organism>
<protein>
    <submittedName>
        <fullName evidence="3">SCP domain-containing protein</fullName>
    </submittedName>
</protein>
<dbReference type="PANTHER" id="PTHR10334">
    <property type="entry name" value="CYSTEINE-RICH SECRETORY PROTEIN-RELATED"/>
    <property type="match status" value="1"/>
</dbReference>
<evidence type="ECO:0000313" key="3">
    <source>
        <dbReference type="WBParaSite" id="MCU_000196-RA"/>
    </source>
</evidence>
<evidence type="ECO:0000259" key="2">
    <source>
        <dbReference type="SMART" id="SM00198"/>
    </source>
</evidence>
<dbReference type="Pfam" id="PF00188">
    <property type="entry name" value="CAP"/>
    <property type="match status" value="1"/>
</dbReference>
<feature type="domain" description="SCP" evidence="2">
    <location>
        <begin position="22"/>
        <end position="165"/>
    </location>
</feature>
<feature type="chain" id="PRO_5024298969" evidence="1">
    <location>
        <begin position="18"/>
        <end position="231"/>
    </location>
</feature>
<dbReference type="InterPro" id="IPR001283">
    <property type="entry name" value="CRISP-related"/>
</dbReference>
<keyword evidence="1" id="KW-0732">Signal</keyword>
<dbReference type="InterPro" id="IPR035940">
    <property type="entry name" value="CAP_sf"/>
</dbReference>
<dbReference type="InterPro" id="IPR014044">
    <property type="entry name" value="CAP_dom"/>
</dbReference>
<name>A0A5K3EHC5_MESCO</name>
<dbReference type="SMART" id="SM00198">
    <property type="entry name" value="SCP"/>
    <property type="match status" value="1"/>
</dbReference>
<dbReference type="SUPFAM" id="SSF55797">
    <property type="entry name" value="PR-1-like"/>
    <property type="match status" value="1"/>
</dbReference>
<accession>A0A5K3EHC5</accession>
<dbReference type="AlphaFoldDB" id="A0A5K3EHC5"/>
<sequence length="231" mass="26046">MMLSLCVLIALIWSVQSQELSQEQRDNIREFHRKLREEVQPSASNMMLVEYSVDLEKYAIQWTVNCSDSLPDHRKLPRDVQNLLEFGNDPLPSPVDILANYASQKDQYNFTQNSCAKRCFDYKLLVWAAMTEIGCVQRECKPTNARSFTVYVFACLYKPVGNIYDDIPYASGPTCSQCPAGYQCYRNQCAVPMTTTSTSTSTSTSNSTSTSTRLPVLGIATSAMFIIHILQ</sequence>
<feature type="signal peptide" evidence="1">
    <location>
        <begin position="1"/>
        <end position="17"/>
    </location>
</feature>
<dbReference type="WBParaSite" id="MCU_000196-RA">
    <property type="protein sequence ID" value="MCU_000196-RA"/>
    <property type="gene ID" value="MCU_000196"/>
</dbReference>